<dbReference type="InterPro" id="IPR015679">
    <property type="entry name" value="PLipase_D_fam"/>
</dbReference>
<comment type="catalytic activity">
    <reaction evidence="1">
        <text>a 1,2-diacyl-sn-glycero-3-phosphocholine + H2O = a 1,2-diacyl-sn-glycero-3-phosphate + choline + H(+)</text>
        <dbReference type="Rhea" id="RHEA:14445"/>
        <dbReference type="ChEBI" id="CHEBI:15354"/>
        <dbReference type="ChEBI" id="CHEBI:15377"/>
        <dbReference type="ChEBI" id="CHEBI:15378"/>
        <dbReference type="ChEBI" id="CHEBI:57643"/>
        <dbReference type="ChEBI" id="CHEBI:58608"/>
        <dbReference type="EC" id="3.1.4.4"/>
    </reaction>
</comment>
<name>A0A915IJ35_ROMCU</name>
<evidence type="ECO:0000256" key="1">
    <source>
        <dbReference type="ARBA" id="ARBA00000798"/>
    </source>
</evidence>
<dbReference type="WBParaSite" id="nRc.2.0.1.t14066-RA">
    <property type="protein sequence ID" value="nRc.2.0.1.t14066-RA"/>
    <property type="gene ID" value="nRc.2.0.1.g14066"/>
</dbReference>
<dbReference type="GO" id="GO:0004630">
    <property type="term" value="F:phospholipase D activity"/>
    <property type="evidence" value="ECO:0007669"/>
    <property type="project" value="UniProtKB-EC"/>
</dbReference>
<protein>
    <submittedName>
        <fullName evidence="5">Uncharacterized protein</fullName>
    </submittedName>
</protein>
<evidence type="ECO:0000256" key="3">
    <source>
        <dbReference type="ARBA" id="ARBA00023098"/>
    </source>
</evidence>
<keyword evidence="2" id="KW-0677">Repeat</keyword>
<evidence type="ECO:0000313" key="4">
    <source>
        <dbReference type="Proteomes" id="UP000887565"/>
    </source>
</evidence>
<dbReference type="PANTHER" id="PTHR18896:SF76">
    <property type="entry name" value="PHOSPHOLIPASE"/>
    <property type="match status" value="1"/>
</dbReference>
<dbReference type="GO" id="GO:0009395">
    <property type="term" value="P:phospholipid catabolic process"/>
    <property type="evidence" value="ECO:0007669"/>
    <property type="project" value="TreeGrafter"/>
</dbReference>
<dbReference type="Gene3D" id="3.30.870.10">
    <property type="entry name" value="Endonuclease Chain A"/>
    <property type="match status" value="1"/>
</dbReference>
<proteinExistence type="predicted"/>
<sequence>AFAEWRVKSSNHDPRNWHKEYEQIIEDIDALKDMCLDRASGELWVGKDYTNWYKGYVTGYELPYIDQWDRKSVPRTPWHDVSCVVYGAAARDLARHFIQRWNMCKEEKFNDKDEIPFLVPKSVYKWSAGVSTVEDSIHRAYEQLILKAEHFIYIEQGILLFRISSSLHLSITNM</sequence>
<accession>A0A915IJ35</accession>
<evidence type="ECO:0000313" key="5">
    <source>
        <dbReference type="WBParaSite" id="nRc.2.0.1.t14066-RA"/>
    </source>
</evidence>
<evidence type="ECO:0000256" key="2">
    <source>
        <dbReference type="ARBA" id="ARBA00022737"/>
    </source>
</evidence>
<dbReference type="PANTHER" id="PTHR18896">
    <property type="entry name" value="PHOSPHOLIPASE D"/>
    <property type="match status" value="1"/>
</dbReference>
<dbReference type="AlphaFoldDB" id="A0A915IJ35"/>
<dbReference type="Proteomes" id="UP000887565">
    <property type="component" value="Unplaced"/>
</dbReference>
<dbReference type="SUPFAM" id="SSF56024">
    <property type="entry name" value="Phospholipase D/nuclease"/>
    <property type="match status" value="1"/>
</dbReference>
<keyword evidence="4" id="KW-1185">Reference proteome</keyword>
<reference evidence="5" key="1">
    <citation type="submission" date="2022-11" db="UniProtKB">
        <authorList>
            <consortium name="WormBaseParasite"/>
        </authorList>
    </citation>
    <scope>IDENTIFICATION</scope>
</reference>
<organism evidence="4 5">
    <name type="scientific">Romanomermis culicivorax</name>
    <name type="common">Nematode worm</name>
    <dbReference type="NCBI Taxonomy" id="13658"/>
    <lineage>
        <taxon>Eukaryota</taxon>
        <taxon>Metazoa</taxon>
        <taxon>Ecdysozoa</taxon>
        <taxon>Nematoda</taxon>
        <taxon>Enoplea</taxon>
        <taxon>Dorylaimia</taxon>
        <taxon>Mermithida</taxon>
        <taxon>Mermithoidea</taxon>
        <taxon>Mermithidae</taxon>
        <taxon>Romanomermis</taxon>
    </lineage>
</organism>
<keyword evidence="3" id="KW-0443">Lipid metabolism</keyword>